<accession>A0ABS2UFI9</accession>
<organism evidence="1 2">
    <name type="scientific">Leptospira ainlahdjerensis</name>
    <dbReference type="NCBI Taxonomy" id="2810033"/>
    <lineage>
        <taxon>Bacteria</taxon>
        <taxon>Pseudomonadati</taxon>
        <taxon>Spirochaetota</taxon>
        <taxon>Spirochaetia</taxon>
        <taxon>Leptospirales</taxon>
        <taxon>Leptospiraceae</taxon>
        <taxon>Leptospira</taxon>
    </lineage>
</organism>
<dbReference type="EMBL" id="JAFFPU010000074">
    <property type="protein sequence ID" value="MBM9579145.1"/>
    <property type="molecule type" value="Genomic_DNA"/>
</dbReference>
<protein>
    <recommendedName>
        <fullName evidence="3">Cys-rich protein</fullName>
    </recommendedName>
</protein>
<evidence type="ECO:0000313" key="1">
    <source>
        <dbReference type="EMBL" id="MBM9579145.1"/>
    </source>
</evidence>
<dbReference type="Proteomes" id="UP000724686">
    <property type="component" value="Unassembled WGS sequence"/>
</dbReference>
<proteinExistence type="predicted"/>
<comment type="caution">
    <text evidence="1">The sequence shown here is derived from an EMBL/GenBank/DDBJ whole genome shotgun (WGS) entry which is preliminary data.</text>
</comment>
<reference evidence="1 2" key="1">
    <citation type="submission" date="2021-02" db="EMBL/GenBank/DDBJ databases">
        <title>Leptospira ainlahdjerensis sp. nov., Leptospira ainazelensis sp. nov., Leptospira abararensis sp. nov. and Leptospira chreensis sp. nov., four new species isolated from water sources in Algeria.</title>
        <authorList>
            <person name="Amara Korba A."/>
            <person name="Kainiu M."/>
            <person name="Vincent A.T."/>
            <person name="Mariet J.-F."/>
            <person name="Veyrier F.J."/>
            <person name="Goarant C."/>
            <person name="Picardeau M."/>
        </authorList>
    </citation>
    <scope>NUCLEOTIDE SEQUENCE [LARGE SCALE GENOMIC DNA]</scope>
    <source>
        <strain evidence="1 2">201903070</strain>
    </source>
</reference>
<name>A0ABS2UFI9_9LEPT</name>
<gene>
    <name evidence="1" type="ORF">JWG45_18530</name>
</gene>
<evidence type="ECO:0008006" key="3">
    <source>
        <dbReference type="Google" id="ProtNLM"/>
    </source>
</evidence>
<keyword evidence="2" id="KW-1185">Reference proteome</keyword>
<evidence type="ECO:0000313" key="2">
    <source>
        <dbReference type="Proteomes" id="UP000724686"/>
    </source>
</evidence>
<sequence length="85" mass="9573">MKKKILSLVLFLIFSFGIFDCNLLVSNEQMCSKDMEEFDKCLPTLLLVIPGCVDSSLNTCGIAVVETAKEICRGRMKQDNCRAHR</sequence>